<dbReference type="AlphaFoldDB" id="A0A014MZ53"/>
<name>A0A014MZ53_9HYPO</name>
<gene>
    <name evidence="3" type="ORF">X797_009450</name>
</gene>
<dbReference type="EMBL" id="JELW01000036">
    <property type="protein sequence ID" value="EXU97541.1"/>
    <property type="molecule type" value="Genomic_DNA"/>
</dbReference>
<dbReference type="OrthoDB" id="5356630at2759"/>
<dbReference type="Proteomes" id="UP000030151">
    <property type="component" value="Unassembled WGS sequence"/>
</dbReference>
<feature type="domain" description="Ubiquitin 3 binding protein But2 C-terminal" evidence="2">
    <location>
        <begin position="62"/>
        <end position="178"/>
    </location>
</feature>
<organism evidence="3 4">
    <name type="scientific">Metarhizium robertsii</name>
    <dbReference type="NCBI Taxonomy" id="568076"/>
    <lineage>
        <taxon>Eukaryota</taxon>
        <taxon>Fungi</taxon>
        <taxon>Dikarya</taxon>
        <taxon>Ascomycota</taxon>
        <taxon>Pezizomycotina</taxon>
        <taxon>Sordariomycetes</taxon>
        <taxon>Hypocreomycetidae</taxon>
        <taxon>Hypocreales</taxon>
        <taxon>Clavicipitaceae</taxon>
        <taxon>Metarhizium</taxon>
    </lineage>
</organism>
<dbReference type="eggNOG" id="ENOG502SUA7">
    <property type="taxonomic scope" value="Eukaryota"/>
</dbReference>
<reference evidence="3 4" key="1">
    <citation type="submission" date="2014-02" db="EMBL/GenBank/DDBJ databases">
        <title>The genome sequence of the entomopathogenic fungus Metarhizium robertsii ARSEF 2575.</title>
        <authorList>
            <person name="Giuliano Garisto Donzelli B."/>
            <person name="Roe B.A."/>
            <person name="Macmil S.L."/>
            <person name="Krasnoff S.B."/>
            <person name="Gibson D.M."/>
        </authorList>
    </citation>
    <scope>NUCLEOTIDE SEQUENCE [LARGE SCALE GENOMIC DNA]</scope>
    <source>
        <strain evidence="3 4">ARSEF 2575</strain>
    </source>
</reference>
<comment type="caution">
    <text evidence="3">The sequence shown here is derived from an EMBL/GenBank/DDBJ whole genome shotgun (WGS) entry which is preliminary data.</text>
</comment>
<protein>
    <submittedName>
        <fullName evidence="3">UBA3-binding But2 family protein</fullName>
    </submittedName>
</protein>
<evidence type="ECO:0000313" key="3">
    <source>
        <dbReference type="EMBL" id="EXU97541.1"/>
    </source>
</evidence>
<accession>A0A014MZ53</accession>
<proteinExistence type="predicted"/>
<dbReference type="InterPro" id="IPR018620">
    <property type="entry name" value="Ubiquitin3-bd_protein_But2_C"/>
</dbReference>
<evidence type="ECO:0000259" key="2">
    <source>
        <dbReference type="Pfam" id="PF09792"/>
    </source>
</evidence>
<feature type="chain" id="PRO_5001472427" evidence="1">
    <location>
        <begin position="19"/>
        <end position="188"/>
    </location>
</feature>
<dbReference type="HOGENOM" id="CLU_102253_0_0_1"/>
<feature type="signal peptide" evidence="1">
    <location>
        <begin position="1"/>
        <end position="18"/>
    </location>
</feature>
<evidence type="ECO:0000313" key="4">
    <source>
        <dbReference type="Proteomes" id="UP000030151"/>
    </source>
</evidence>
<evidence type="ECO:0000256" key="1">
    <source>
        <dbReference type="SAM" id="SignalP"/>
    </source>
</evidence>
<sequence length="188" mass="20370">MMTQILITVIYLAASALAQVPPGWTNVFSPSNLYIYDVSNGAISDSSPTALVFKSPTNGGRDKTTLLTFKYPAGTNGKQCQLFFNFDQAADATSRWDGSGRLDIFSSNSVAPGKTSGWPPGNQRNNHLGRWKKSATPWADWEATYGGLSVPQPCKPPGTVQGFEIVGVYDNTYVTYTNALSGVRIAYR</sequence>
<dbReference type="Pfam" id="PF09792">
    <property type="entry name" value="But2"/>
    <property type="match status" value="1"/>
</dbReference>
<keyword evidence="1" id="KW-0732">Signal</keyword>